<sequence>MEDKDIIALYWERSEDAIVETDHKYGRMCRKISLNIVGDRRDSEEVINDSWLALWNNLPPEWPKLFKAYICRIVKNLSLKKYTRAHAQKRKCTMEQSLDELQNCAGPGAELEDELLKDELVQSINRFLDSLSEGNRNIFLERYWFTLSLEEIARQNGVTKKAASMRLTRIREQLKKYLRKEGYDV</sequence>
<evidence type="ECO:0000256" key="2">
    <source>
        <dbReference type="ARBA" id="ARBA00023015"/>
    </source>
</evidence>
<keyword evidence="4" id="KW-0238">DNA-binding</keyword>
<organism evidence="8 9">
    <name type="scientific">Candidatus Anaerobutyricum stercoripullorum</name>
    <dbReference type="NCBI Taxonomy" id="2838456"/>
    <lineage>
        <taxon>Bacteria</taxon>
        <taxon>Bacillati</taxon>
        <taxon>Bacillota</taxon>
        <taxon>Clostridia</taxon>
        <taxon>Lachnospirales</taxon>
        <taxon>Lachnospiraceae</taxon>
        <taxon>Anaerobutyricum</taxon>
    </lineage>
</organism>
<evidence type="ECO:0000256" key="1">
    <source>
        <dbReference type="ARBA" id="ARBA00010641"/>
    </source>
</evidence>
<keyword evidence="3" id="KW-0731">Sigma factor</keyword>
<protein>
    <submittedName>
        <fullName evidence="8">Sigma-70 family RNA polymerase sigma factor</fullName>
    </submittedName>
</protein>
<comment type="caution">
    <text evidence="8">The sequence shown here is derived from an EMBL/GenBank/DDBJ whole genome shotgun (WGS) entry which is preliminary data.</text>
</comment>
<dbReference type="Gene3D" id="1.10.10.10">
    <property type="entry name" value="Winged helix-like DNA-binding domain superfamily/Winged helix DNA-binding domain"/>
    <property type="match status" value="1"/>
</dbReference>
<name>A0A9D2BE40_9FIRM</name>
<dbReference type="SUPFAM" id="SSF88946">
    <property type="entry name" value="Sigma2 domain of RNA polymerase sigma factors"/>
    <property type="match status" value="1"/>
</dbReference>
<dbReference type="PANTHER" id="PTHR43133:SF8">
    <property type="entry name" value="RNA POLYMERASE SIGMA FACTOR HI_1459-RELATED"/>
    <property type="match status" value="1"/>
</dbReference>
<dbReference type="Proteomes" id="UP000886805">
    <property type="component" value="Unassembled WGS sequence"/>
</dbReference>
<dbReference type="Pfam" id="PF08281">
    <property type="entry name" value="Sigma70_r4_2"/>
    <property type="match status" value="1"/>
</dbReference>
<evidence type="ECO:0000259" key="6">
    <source>
        <dbReference type="Pfam" id="PF04542"/>
    </source>
</evidence>
<dbReference type="InterPro" id="IPR013325">
    <property type="entry name" value="RNA_pol_sigma_r2"/>
</dbReference>
<dbReference type="GO" id="GO:0006352">
    <property type="term" value="P:DNA-templated transcription initiation"/>
    <property type="evidence" value="ECO:0007669"/>
    <property type="project" value="InterPro"/>
</dbReference>
<dbReference type="SUPFAM" id="SSF88659">
    <property type="entry name" value="Sigma3 and sigma4 domains of RNA polymerase sigma factors"/>
    <property type="match status" value="1"/>
</dbReference>
<comment type="similarity">
    <text evidence="1">Belongs to the sigma-70 factor family. ECF subfamily.</text>
</comment>
<accession>A0A9D2BE40</accession>
<dbReference type="Gene3D" id="1.10.1740.10">
    <property type="match status" value="1"/>
</dbReference>
<evidence type="ECO:0000256" key="5">
    <source>
        <dbReference type="ARBA" id="ARBA00023163"/>
    </source>
</evidence>
<dbReference type="EMBL" id="DXEQ01000200">
    <property type="protein sequence ID" value="HIX72703.1"/>
    <property type="molecule type" value="Genomic_DNA"/>
</dbReference>
<dbReference type="InterPro" id="IPR013249">
    <property type="entry name" value="RNA_pol_sigma70_r4_t2"/>
</dbReference>
<dbReference type="AlphaFoldDB" id="A0A9D2BE40"/>
<evidence type="ECO:0000256" key="3">
    <source>
        <dbReference type="ARBA" id="ARBA00023082"/>
    </source>
</evidence>
<dbReference type="InterPro" id="IPR036388">
    <property type="entry name" value="WH-like_DNA-bd_sf"/>
</dbReference>
<feature type="domain" description="RNA polymerase sigma-70 region 2" evidence="6">
    <location>
        <begin position="24"/>
        <end position="85"/>
    </location>
</feature>
<reference evidence="8" key="1">
    <citation type="journal article" date="2021" name="PeerJ">
        <title>Extensive microbial diversity within the chicken gut microbiome revealed by metagenomics and culture.</title>
        <authorList>
            <person name="Gilroy R."/>
            <person name="Ravi A."/>
            <person name="Getino M."/>
            <person name="Pursley I."/>
            <person name="Horton D.L."/>
            <person name="Alikhan N.F."/>
            <person name="Baker D."/>
            <person name="Gharbi K."/>
            <person name="Hall N."/>
            <person name="Watson M."/>
            <person name="Adriaenssens E.M."/>
            <person name="Foster-Nyarko E."/>
            <person name="Jarju S."/>
            <person name="Secka A."/>
            <person name="Antonio M."/>
            <person name="Oren A."/>
            <person name="Chaudhuri R.R."/>
            <person name="La Ragione R."/>
            <person name="Hildebrand F."/>
            <person name="Pallen M.J."/>
        </authorList>
    </citation>
    <scope>NUCLEOTIDE SEQUENCE</scope>
    <source>
        <strain evidence="8">ChiSxjej3B15-1167</strain>
    </source>
</reference>
<dbReference type="InterPro" id="IPR014284">
    <property type="entry name" value="RNA_pol_sigma-70_dom"/>
</dbReference>
<proteinExistence type="inferred from homology"/>
<dbReference type="GO" id="GO:0003677">
    <property type="term" value="F:DNA binding"/>
    <property type="evidence" value="ECO:0007669"/>
    <property type="project" value="UniProtKB-KW"/>
</dbReference>
<dbReference type="InterPro" id="IPR013324">
    <property type="entry name" value="RNA_pol_sigma_r3/r4-like"/>
</dbReference>
<dbReference type="PANTHER" id="PTHR43133">
    <property type="entry name" value="RNA POLYMERASE ECF-TYPE SIGMA FACTO"/>
    <property type="match status" value="1"/>
</dbReference>
<keyword evidence="2" id="KW-0805">Transcription regulation</keyword>
<evidence type="ECO:0000313" key="9">
    <source>
        <dbReference type="Proteomes" id="UP000886805"/>
    </source>
</evidence>
<gene>
    <name evidence="8" type="ORF">H9849_06740</name>
</gene>
<keyword evidence="5" id="KW-0804">Transcription</keyword>
<dbReference type="InterPro" id="IPR007627">
    <property type="entry name" value="RNA_pol_sigma70_r2"/>
</dbReference>
<dbReference type="InterPro" id="IPR039425">
    <property type="entry name" value="RNA_pol_sigma-70-like"/>
</dbReference>
<evidence type="ECO:0000259" key="7">
    <source>
        <dbReference type="Pfam" id="PF08281"/>
    </source>
</evidence>
<dbReference type="NCBIfam" id="TIGR02937">
    <property type="entry name" value="sigma70-ECF"/>
    <property type="match status" value="1"/>
</dbReference>
<evidence type="ECO:0000256" key="4">
    <source>
        <dbReference type="ARBA" id="ARBA00023125"/>
    </source>
</evidence>
<reference evidence="8" key="2">
    <citation type="submission" date="2021-04" db="EMBL/GenBank/DDBJ databases">
        <authorList>
            <person name="Gilroy R."/>
        </authorList>
    </citation>
    <scope>NUCLEOTIDE SEQUENCE</scope>
    <source>
        <strain evidence="8">ChiSxjej3B15-1167</strain>
    </source>
</reference>
<dbReference type="GO" id="GO:0016987">
    <property type="term" value="F:sigma factor activity"/>
    <property type="evidence" value="ECO:0007669"/>
    <property type="project" value="UniProtKB-KW"/>
</dbReference>
<feature type="domain" description="RNA polymerase sigma factor 70 region 4 type 2" evidence="7">
    <location>
        <begin position="124"/>
        <end position="174"/>
    </location>
</feature>
<dbReference type="Pfam" id="PF04542">
    <property type="entry name" value="Sigma70_r2"/>
    <property type="match status" value="1"/>
</dbReference>
<evidence type="ECO:0000313" key="8">
    <source>
        <dbReference type="EMBL" id="HIX72703.1"/>
    </source>
</evidence>